<dbReference type="AlphaFoldDB" id="A0A498KBT1"/>
<dbReference type="STRING" id="3750.A0A498KBT1"/>
<evidence type="ECO:0000313" key="2">
    <source>
        <dbReference type="Proteomes" id="UP000290289"/>
    </source>
</evidence>
<dbReference type="InterPro" id="IPR001345">
    <property type="entry name" value="PG/BPGM_mutase_AS"/>
</dbReference>
<dbReference type="PROSITE" id="PS00175">
    <property type="entry name" value="PG_MUTASE"/>
    <property type="match status" value="1"/>
</dbReference>
<organism evidence="1 2">
    <name type="scientific">Malus domestica</name>
    <name type="common">Apple</name>
    <name type="synonym">Pyrus malus</name>
    <dbReference type="NCBI Taxonomy" id="3750"/>
    <lineage>
        <taxon>Eukaryota</taxon>
        <taxon>Viridiplantae</taxon>
        <taxon>Streptophyta</taxon>
        <taxon>Embryophyta</taxon>
        <taxon>Tracheophyta</taxon>
        <taxon>Spermatophyta</taxon>
        <taxon>Magnoliopsida</taxon>
        <taxon>eudicotyledons</taxon>
        <taxon>Gunneridae</taxon>
        <taxon>Pentapetalae</taxon>
        <taxon>rosids</taxon>
        <taxon>fabids</taxon>
        <taxon>Rosales</taxon>
        <taxon>Rosaceae</taxon>
        <taxon>Amygdaloideae</taxon>
        <taxon>Maleae</taxon>
        <taxon>Malus</taxon>
    </lineage>
</organism>
<gene>
    <name evidence="1" type="ORF">DVH24_039155</name>
</gene>
<proteinExistence type="predicted"/>
<sequence length="120" mass="13195">MGIESETGIIVAVPRPKVVVNKHLTARPILLTRHGESKDNVRRRIGEDNPLRPVPLKEEVTTLRGQVAVHGEQGEEMKAYVGQVRDLVQAIQMSGLQISLPVPDLATPSTFEPFHSADTQ</sequence>
<dbReference type="EMBL" id="RDQH01000329">
    <property type="protein sequence ID" value="RXI04881.1"/>
    <property type="molecule type" value="Genomic_DNA"/>
</dbReference>
<protein>
    <submittedName>
        <fullName evidence="1">Uncharacterized protein</fullName>
    </submittedName>
</protein>
<evidence type="ECO:0000313" key="1">
    <source>
        <dbReference type="EMBL" id="RXI04881.1"/>
    </source>
</evidence>
<keyword evidence="2" id="KW-1185">Reference proteome</keyword>
<dbReference type="Proteomes" id="UP000290289">
    <property type="component" value="Chromosome 3"/>
</dbReference>
<accession>A0A498KBT1</accession>
<dbReference type="GO" id="GO:0003824">
    <property type="term" value="F:catalytic activity"/>
    <property type="evidence" value="ECO:0007669"/>
    <property type="project" value="InterPro"/>
</dbReference>
<reference evidence="1 2" key="1">
    <citation type="submission" date="2018-10" db="EMBL/GenBank/DDBJ databases">
        <title>A high-quality apple genome assembly.</title>
        <authorList>
            <person name="Hu J."/>
        </authorList>
    </citation>
    <scope>NUCLEOTIDE SEQUENCE [LARGE SCALE GENOMIC DNA]</scope>
    <source>
        <strain evidence="2">cv. HFTH1</strain>
        <tissue evidence="1">Young leaf</tissue>
    </source>
</reference>
<comment type="caution">
    <text evidence="1">The sequence shown here is derived from an EMBL/GenBank/DDBJ whole genome shotgun (WGS) entry which is preliminary data.</text>
</comment>
<name>A0A498KBT1_MALDO</name>